<dbReference type="SMART" id="SM01323">
    <property type="entry name" value="YajC"/>
    <property type="match status" value="1"/>
</dbReference>
<dbReference type="GO" id="GO:0015031">
    <property type="term" value="P:protein transport"/>
    <property type="evidence" value="ECO:0007669"/>
    <property type="project" value="UniProtKB-KW"/>
</dbReference>
<keyword evidence="4" id="KW-0813">Transport</keyword>
<reference evidence="12 13" key="1">
    <citation type="journal article" date="2003" name="Proc. Natl. Acad. Sci. U.S.A.">
        <title>The genome sequence of Blochmannia floridanus: comparative analysis of reduced genomes.</title>
        <authorList>
            <person name="Gil R."/>
            <person name="Silva F.J."/>
            <person name="Zientz E."/>
            <person name="Delmotte F."/>
            <person name="Gonzalez-Candelas F."/>
            <person name="Latorre A."/>
            <person name="Rausell C."/>
            <person name="Kramerbeek J."/>
            <person name="Gadau J."/>
            <person name="Hoelldobler B."/>
            <person name="van Ham R.C.H.J."/>
            <person name="Gross R."/>
            <person name="Moya A."/>
        </authorList>
    </citation>
    <scope>NUCLEOTIDE SEQUENCE [LARGE SCALE GENOMIC DNA]</scope>
</reference>
<protein>
    <recommendedName>
        <fullName evidence="3">Sec translocon accessory complex subunit YajC</fullName>
    </recommendedName>
</protein>
<evidence type="ECO:0000256" key="5">
    <source>
        <dbReference type="ARBA" id="ARBA00022475"/>
    </source>
</evidence>
<proteinExistence type="inferred from homology"/>
<gene>
    <name evidence="12" type="primary">yajC</name>
    <name evidence="12" type="ordered locus">Bfl231</name>
</gene>
<dbReference type="HOGENOM" id="CLU_116157_2_1_6"/>
<organism evidence="12 13">
    <name type="scientific">Blochmanniella floridana</name>
    <dbReference type="NCBI Taxonomy" id="203907"/>
    <lineage>
        <taxon>Bacteria</taxon>
        <taxon>Pseudomonadati</taxon>
        <taxon>Pseudomonadota</taxon>
        <taxon>Gammaproteobacteria</taxon>
        <taxon>Enterobacterales</taxon>
        <taxon>Enterobacteriaceae</taxon>
        <taxon>ant endosymbionts</taxon>
        <taxon>Candidatus Blochmanniella</taxon>
    </lineage>
</organism>
<sequence length="115" mass="13196">MNWLINKVWANNNAVDQGSPYSLIIMLIIFIIVFYFTIFRPQQKRSKNHKELLDSIVKGDEIVTTGGLVGRVLRVTESGYIFIILNEKNNYIHNEVLIKRDCVTAILPKGTMKSL</sequence>
<evidence type="ECO:0000256" key="4">
    <source>
        <dbReference type="ARBA" id="ARBA00022448"/>
    </source>
</evidence>
<dbReference type="PANTHER" id="PTHR33909:SF1">
    <property type="entry name" value="SEC TRANSLOCON ACCESSORY COMPLEX SUBUNIT YAJC"/>
    <property type="match status" value="1"/>
</dbReference>
<keyword evidence="5" id="KW-1003">Cell membrane</keyword>
<evidence type="ECO:0000256" key="2">
    <source>
        <dbReference type="ARBA" id="ARBA00006742"/>
    </source>
</evidence>
<keyword evidence="10 11" id="KW-0472">Membrane</keyword>
<dbReference type="PRINTS" id="PR01853">
    <property type="entry name" value="YAJCTRNLCASE"/>
</dbReference>
<dbReference type="KEGG" id="bfl:Bfl231"/>
<evidence type="ECO:0000256" key="3">
    <source>
        <dbReference type="ARBA" id="ARBA00014962"/>
    </source>
</evidence>
<accession>Q7VQB0</accession>
<feature type="transmembrane region" description="Helical" evidence="11">
    <location>
        <begin position="20"/>
        <end position="39"/>
    </location>
</feature>
<evidence type="ECO:0000313" key="12">
    <source>
        <dbReference type="EMBL" id="CAD83744.1"/>
    </source>
</evidence>
<evidence type="ECO:0000256" key="6">
    <source>
        <dbReference type="ARBA" id="ARBA00022692"/>
    </source>
</evidence>
<dbReference type="Pfam" id="PF02699">
    <property type="entry name" value="YajC"/>
    <property type="match status" value="1"/>
</dbReference>
<dbReference type="GO" id="GO:0005886">
    <property type="term" value="C:plasma membrane"/>
    <property type="evidence" value="ECO:0007669"/>
    <property type="project" value="UniProtKB-SubCell"/>
</dbReference>
<dbReference type="InterPro" id="IPR003849">
    <property type="entry name" value="Preprotein_translocase_YajC"/>
</dbReference>
<dbReference type="AlphaFoldDB" id="Q7VQB0"/>
<dbReference type="EMBL" id="BX248583">
    <property type="protein sequence ID" value="CAD83744.1"/>
    <property type="molecule type" value="Genomic_DNA"/>
</dbReference>
<dbReference type="NCBIfam" id="TIGR00739">
    <property type="entry name" value="yajC"/>
    <property type="match status" value="1"/>
</dbReference>
<evidence type="ECO:0000256" key="7">
    <source>
        <dbReference type="ARBA" id="ARBA00022927"/>
    </source>
</evidence>
<dbReference type="STRING" id="203907.Bfl231"/>
<keyword evidence="13" id="KW-1185">Reference proteome</keyword>
<evidence type="ECO:0000256" key="1">
    <source>
        <dbReference type="ARBA" id="ARBA00004162"/>
    </source>
</evidence>
<evidence type="ECO:0000256" key="8">
    <source>
        <dbReference type="ARBA" id="ARBA00022989"/>
    </source>
</evidence>
<dbReference type="eggNOG" id="COG1862">
    <property type="taxonomic scope" value="Bacteria"/>
</dbReference>
<name>Q7VQB0_BLOFL</name>
<comment type="subcellular location">
    <subcellularLocation>
        <location evidence="1">Cell membrane</location>
        <topology evidence="1">Single-pass membrane protein</topology>
    </subcellularLocation>
</comment>
<comment type="similarity">
    <text evidence="2">Belongs to the YajC family.</text>
</comment>
<evidence type="ECO:0000256" key="11">
    <source>
        <dbReference type="SAM" id="Phobius"/>
    </source>
</evidence>
<evidence type="ECO:0000256" key="9">
    <source>
        <dbReference type="ARBA" id="ARBA00023010"/>
    </source>
</evidence>
<keyword evidence="7" id="KW-0653">Protein transport</keyword>
<dbReference type="OrthoDB" id="9811406at2"/>
<keyword evidence="6 11" id="KW-0812">Transmembrane</keyword>
<keyword evidence="8 11" id="KW-1133">Transmembrane helix</keyword>
<keyword evidence="9" id="KW-0811">Translocation</keyword>
<dbReference type="PANTHER" id="PTHR33909">
    <property type="entry name" value="SEC TRANSLOCON ACCESSORY COMPLEX SUBUNIT YAJC"/>
    <property type="match status" value="1"/>
</dbReference>
<evidence type="ECO:0000313" key="13">
    <source>
        <dbReference type="Proteomes" id="UP000002192"/>
    </source>
</evidence>
<evidence type="ECO:0000256" key="10">
    <source>
        <dbReference type="ARBA" id="ARBA00023136"/>
    </source>
</evidence>
<dbReference type="Proteomes" id="UP000002192">
    <property type="component" value="Chromosome"/>
</dbReference>